<evidence type="ECO:0000313" key="3">
    <source>
        <dbReference type="EMBL" id="PAA46117.1"/>
    </source>
</evidence>
<feature type="region of interest" description="Disordered" evidence="1">
    <location>
        <begin position="359"/>
        <end position="385"/>
    </location>
</feature>
<dbReference type="Gene3D" id="1.10.555.10">
    <property type="entry name" value="Rho GTPase activation protein"/>
    <property type="match status" value="1"/>
</dbReference>
<feature type="compositionally biased region" description="Low complexity" evidence="1">
    <location>
        <begin position="407"/>
        <end position="437"/>
    </location>
</feature>
<dbReference type="InterPro" id="IPR000198">
    <property type="entry name" value="RhoGAP_dom"/>
</dbReference>
<organism evidence="3 4">
    <name type="scientific">Macrostomum lignano</name>
    <dbReference type="NCBI Taxonomy" id="282301"/>
    <lineage>
        <taxon>Eukaryota</taxon>
        <taxon>Metazoa</taxon>
        <taxon>Spiralia</taxon>
        <taxon>Lophotrochozoa</taxon>
        <taxon>Platyhelminthes</taxon>
        <taxon>Rhabditophora</taxon>
        <taxon>Macrostomorpha</taxon>
        <taxon>Macrostomida</taxon>
        <taxon>Macrostomidae</taxon>
        <taxon>Macrostomum</taxon>
    </lineage>
</organism>
<feature type="compositionally biased region" description="Basic residues" evidence="1">
    <location>
        <begin position="443"/>
        <end position="455"/>
    </location>
</feature>
<dbReference type="InterPro" id="IPR042869">
    <property type="entry name" value="ARHGAP11A/B"/>
</dbReference>
<accession>A0A267DBQ8</accession>
<dbReference type="AlphaFoldDB" id="A0A267DBQ8"/>
<dbReference type="Pfam" id="PF00620">
    <property type="entry name" value="RhoGAP"/>
    <property type="match status" value="1"/>
</dbReference>
<reference evidence="3 4" key="1">
    <citation type="submission" date="2017-06" db="EMBL/GenBank/DDBJ databases">
        <title>A platform for efficient transgenesis in Macrostomum lignano, a flatworm model organism for stem cell research.</title>
        <authorList>
            <person name="Berezikov E."/>
        </authorList>
    </citation>
    <scope>NUCLEOTIDE SEQUENCE [LARGE SCALE GENOMIC DNA]</scope>
    <source>
        <strain evidence="3">DV1</strain>
        <tissue evidence="3">Whole organism</tissue>
    </source>
</reference>
<evidence type="ECO:0000259" key="2">
    <source>
        <dbReference type="PROSITE" id="PS50238"/>
    </source>
</evidence>
<dbReference type="PROSITE" id="PS50238">
    <property type="entry name" value="RHOGAP"/>
    <property type="match status" value="1"/>
</dbReference>
<evidence type="ECO:0000256" key="1">
    <source>
        <dbReference type="SAM" id="MobiDB-lite"/>
    </source>
</evidence>
<dbReference type="Proteomes" id="UP000215902">
    <property type="component" value="Unassembled WGS sequence"/>
</dbReference>
<feature type="region of interest" description="Disordered" evidence="1">
    <location>
        <begin position="305"/>
        <end position="330"/>
    </location>
</feature>
<dbReference type="EMBL" id="NIVC01005044">
    <property type="protein sequence ID" value="PAA46117.1"/>
    <property type="molecule type" value="Genomic_DNA"/>
</dbReference>
<evidence type="ECO:0000313" key="4">
    <source>
        <dbReference type="Proteomes" id="UP000215902"/>
    </source>
</evidence>
<feature type="region of interest" description="Disordered" evidence="1">
    <location>
        <begin position="398"/>
        <end position="517"/>
    </location>
</feature>
<dbReference type="PANTHER" id="PTHR15670:SF4">
    <property type="entry name" value="RHO GTPASE-ACTIVATING PROTEIN 11A"/>
    <property type="match status" value="1"/>
</dbReference>
<dbReference type="SUPFAM" id="SSF48350">
    <property type="entry name" value="GTPase activation domain, GAP"/>
    <property type="match status" value="1"/>
</dbReference>
<feature type="domain" description="Rho-GAP" evidence="2">
    <location>
        <begin position="58"/>
        <end position="261"/>
    </location>
</feature>
<dbReference type="OrthoDB" id="9922675at2759"/>
<dbReference type="InterPro" id="IPR008936">
    <property type="entry name" value="Rho_GTPase_activation_prot"/>
</dbReference>
<dbReference type="GO" id="GO:0007165">
    <property type="term" value="P:signal transduction"/>
    <property type="evidence" value="ECO:0007669"/>
    <property type="project" value="InterPro"/>
</dbReference>
<dbReference type="STRING" id="282301.A0A267DBQ8"/>
<dbReference type="PANTHER" id="PTHR15670">
    <property type="entry name" value="RHO GTPASE ACTIVATING PROTEIN 11A"/>
    <property type="match status" value="1"/>
</dbReference>
<feature type="compositionally biased region" description="Low complexity" evidence="1">
    <location>
        <begin position="359"/>
        <end position="382"/>
    </location>
</feature>
<feature type="region of interest" description="Disordered" evidence="1">
    <location>
        <begin position="265"/>
        <end position="290"/>
    </location>
</feature>
<protein>
    <recommendedName>
        <fullName evidence="2">Rho-GAP domain-containing protein</fullName>
    </recommendedName>
</protein>
<sequence>MESPLMKQKSAAQPPQFLAGLLRLPSRPKLNQQHQLQRSFCCHGNSVSSDGKFFGRPLELQPTTEVPGLGAVPAILAACCDHLASHVTDEGLFRVEAPRSRLVELRRQLDAGAGVGEATPPRDVACALKAWLRELPEPLLPPAIAQELAEAAAVGVADDDGARARDLLRRRCRPPAVSPSQLRALRHLCEFLAKVARHSASNRMDADNLATCLGPCLLRHVGAAAAASAASPLLPPASPRDAVARLNAAAALLVRHHQALGAIDSVTAVEPPPPAVEAGKRGRSGSCSGSGGSFAALRAAVGRFASRSRSRSPGSRRGQASPFSASSASSTAAARAPLATSLRNLVAAAAAGRRAAPLIGGRRPSAQSPAATVAADAVPAEPDAAEGRRFRQFLLSRLGGQEPPKSPSSSSSASPPSLTSPSSPPSSLEVSTPPSRCRPGDSRRRRLLRCRRVGGGRRGFDESPSSGGGGSGFSPRDSLRALRLRGVRRQNGGGSGGSGGSGSGGVGRRWPRLLISPSSMKARLLRSEGLLSSARLKP</sequence>
<dbReference type="GO" id="GO:0005096">
    <property type="term" value="F:GTPase activator activity"/>
    <property type="evidence" value="ECO:0007669"/>
    <property type="project" value="TreeGrafter"/>
</dbReference>
<comment type="caution">
    <text evidence="3">The sequence shown here is derived from an EMBL/GenBank/DDBJ whole genome shotgun (WGS) entry which is preliminary data.</text>
</comment>
<dbReference type="CDD" id="cd00159">
    <property type="entry name" value="RhoGAP"/>
    <property type="match status" value="1"/>
</dbReference>
<name>A0A267DBQ8_9PLAT</name>
<feature type="compositionally biased region" description="Gly residues" evidence="1">
    <location>
        <begin position="491"/>
        <end position="507"/>
    </location>
</feature>
<proteinExistence type="predicted"/>
<gene>
    <name evidence="3" type="ORF">BOX15_Mlig012849g2</name>
</gene>
<keyword evidence="4" id="KW-1185">Reference proteome</keyword>
<dbReference type="SMART" id="SM00324">
    <property type="entry name" value="RhoGAP"/>
    <property type="match status" value="1"/>
</dbReference>